<dbReference type="EMBL" id="JAVRQU010000002">
    <property type="protein sequence ID" value="KAK5706377.1"/>
    <property type="molecule type" value="Genomic_DNA"/>
</dbReference>
<protein>
    <submittedName>
        <fullName evidence="6">Splicing factor</fullName>
    </submittedName>
</protein>
<feature type="domain" description="RRM" evidence="5">
    <location>
        <begin position="861"/>
        <end position="936"/>
    </location>
</feature>
<organism evidence="6 7">
    <name type="scientific">Elasticomyces elasticus</name>
    <dbReference type="NCBI Taxonomy" id="574655"/>
    <lineage>
        <taxon>Eukaryota</taxon>
        <taxon>Fungi</taxon>
        <taxon>Dikarya</taxon>
        <taxon>Ascomycota</taxon>
        <taxon>Pezizomycotina</taxon>
        <taxon>Dothideomycetes</taxon>
        <taxon>Dothideomycetidae</taxon>
        <taxon>Mycosphaerellales</taxon>
        <taxon>Teratosphaeriaceae</taxon>
        <taxon>Elasticomyces</taxon>
    </lineage>
</organism>
<dbReference type="InterPro" id="IPR003107">
    <property type="entry name" value="HAT"/>
</dbReference>
<feature type="compositionally biased region" description="Polar residues" evidence="4">
    <location>
        <begin position="43"/>
        <end position="54"/>
    </location>
</feature>
<evidence type="ECO:0000256" key="4">
    <source>
        <dbReference type="SAM" id="MobiDB-lite"/>
    </source>
</evidence>
<name>A0AAN7WHB6_9PEZI</name>
<dbReference type="Pfam" id="PF00076">
    <property type="entry name" value="RRM_1"/>
    <property type="match status" value="3"/>
</dbReference>
<dbReference type="InterPro" id="IPR012677">
    <property type="entry name" value="Nucleotide-bd_a/b_plait_sf"/>
</dbReference>
<dbReference type="PANTHER" id="PTHR48025">
    <property type="entry name" value="OS02G0815200 PROTEIN"/>
    <property type="match status" value="1"/>
</dbReference>
<dbReference type="InterPro" id="IPR000504">
    <property type="entry name" value="RRM_dom"/>
</dbReference>
<dbReference type="CDD" id="cd00590">
    <property type="entry name" value="RRM_SF"/>
    <property type="match status" value="1"/>
</dbReference>
<evidence type="ECO:0000256" key="3">
    <source>
        <dbReference type="PROSITE-ProRule" id="PRU00176"/>
    </source>
</evidence>
<dbReference type="Proteomes" id="UP001310594">
    <property type="component" value="Unassembled WGS sequence"/>
</dbReference>
<feature type="region of interest" description="Disordered" evidence="4">
    <location>
        <begin position="1"/>
        <end position="129"/>
    </location>
</feature>
<feature type="domain" description="RRM" evidence="5">
    <location>
        <begin position="1029"/>
        <end position="1105"/>
    </location>
</feature>
<sequence length="1334" mass="147316">MDIHSLLSPDGSPSPGPPAKATASSPASSSPKKRRAARPTGGKRTSSGLNQEISRSPDRAGRQSLPSSSLPSSSSTGNVRAEEPFTLPPIVEAAPNFRPLQQEYLAQTSAPMSLSHDSGYDSTQQRPVVAQRPLSTPQMETLADLAAVQTRHQPSRNNSSNSQHQQDTAQAQSQPSRPALVPRNASGQSMADLTMAEAPAQTPPPRNFTSSALSDEESQTVNDLLTHLNTNSYAYDSHVQLIGLLHKGFLAHVSPSADAEDVAPGDPLNYGLLAELRQAREAMDTRFAVGESIWLAWLSAEVLLAKTGEERITVTELFQKAVQDEPASVKLWQAYADWIYSNYAACNDLEGADQTGWAEEDKEMCRELFTKQMLIDVYEQAIVATRWRIDESHVIWNRYIELMQNDMLVSPSAKEYERIRDLYVQRLQTPHAAMRDTAQMLLPLVNRFQPDHWEEMMAQATEMAAPAQKQYDLRSEHEIAVQRALEAGNREALFAALSTYLQWEGKHMKRGANGVELCSAAYERVLLHFPTYTEWWLDYIDHLITNGDGSAVLPLIERATRHCPWSGDLWAKRILRSDVEGRPHDEIEATKHRATNSGLLDVGGMEELLKVLQQWCSYLRRHAFSVTSADRDDGLDAAEVAIASSLEDIEQAGKNIYGEGFQGDPLYRLETIQIKFLTESRRLNDARDIYRHLVPLHRDSFDFWVKYYTWEVWLWAHERMSERTRMETADNGPHLATAVVREALSQRNIDQPEKMLDMYLNHFQQQESGLNLQTALVDAREYSKHLAARRAKEAADTVAAAAAQQASVPVAESALAKGGKRKADEELANGDGHKKPRSGDVAISGEGTFGPAQVKRDREHNTITVRNLPIEVEEKDIKKFFRGYGQPLSINILQDQSNDSASATVEFETAEDVLTAKTRNGKDLNGREVRINSGSQNTLYVANYPAEYDEASIRGLFASYGDIVSVRFPSLKFDSKRRFCYVNFLTEDMAKAAEDAMNNMKLDGKHQLLAKIANPDAKKQRSGAQAEGRELFVRNMNRDASEDEVKQHFGQYGSVVSLNLVKLVNGKRTGNGFIVFATVDEANAALAANNRPFGGRILHVEISAKNAEGRAAPLDRARKTDVVIKPNATTMSPDPDGANGERRGSDISMASAPTGLPDDAYRTAKERKIAIFNLPDTVNDVRIRAAMEEYGPIVKIQLRRQENGAIIEFVNVKDAFNVRQGVECKGLGEEVKTGDVADLLQKVKKRQAEGAPVGIAAGQGLRPHTISRPGQQRGGGRRGGLGFKRGGGYGGAPRTESAETEGAGSSTGVKKGNADFRAMLEQSKAQPKPEDEGA</sequence>
<dbReference type="InterPro" id="IPR011990">
    <property type="entry name" value="TPR-like_helical_dom_sf"/>
</dbReference>
<dbReference type="GO" id="GO:0006396">
    <property type="term" value="P:RNA processing"/>
    <property type="evidence" value="ECO:0007669"/>
    <property type="project" value="InterPro"/>
</dbReference>
<dbReference type="Gene3D" id="1.25.40.10">
    <property type="entry name" value="Tetratricopeptide repeat domain"/>
    <property type="match status" value="2"/>
</dbReference>
<accession>A0AAN7WHB6</accession>
<evidence type="ECO:0000256" key="1">
    <source>
        <dbReference type="ARBA" id="ARBA00022737"/>
    </source>
</evidence>
<evidence type="ECO:0000256" key="2">
    <source>
        <dbReference type="ARBA" id="ARBA00022884"/>
    </source>
</evidence>
<dbReference type="InterPro" id="IPR031766">
    <property type="entry name" value="RRM_occluded"/>
</dbReference>
<feature type="region of interest" description="Disordered" evidence="4">
    <location>
        <begin position="1126"/>
        <end position="1159"/>
    </location>
</feature>
<feature type="compositionally biased region" description="Low complexity" evidence="4">
    <location>
        <begin position="19"/>
        <end position="30"/>
    </location>
</feature>
<dbReference type="GO" id="GO:0003729">
    <property type="term" value="F:mRNA binding"/>
    <property type="evidence" value="ECO:0007669"/>
    <property type="project" value="TreeGrafter"/>
</dbReference>
<keyword evidence="2 3" id="KW-0694">RNA-binding</keyword>
<feature type="domain" description="RRM" evidence="5">
    <location>
        <begin position="937"/>
        <end position="1015"/>
    </location>
</feature>
<gene>
    <name evidence="6" type="primary">PRP24</name>
    <name evidence="6" type="ORF">LTR97_001365</name>
</gene>
<feature type="compositionally biased region" description="Low complexity" evidence="4">
    <location>
        <begin position="64"/>
        <end position="75"/>
    </location>
</feature>
<evidence type="ECO:0000259" key="5">
    <source>
        <dbReference type="PROSITE" id="PS50102"/>
    </source>
</evidence>
<dbReference type="InterPro" id="IPR050502">
    <property type="entry name" value="Euk_RNA-bind_prot"/>
</dbReference>
<dbReference type="SUPFAM" id="SSF54928">
    <property type="entry name" value="RNA-binding domain, RBD"/>
    <property type="match status" value="2"/>
</dbReference>
<dbReference type="Pfam" id="PF16842">
    <property type="entry name" value="RRM_occluded"/>
    <property type="match status" value="1"/>
</dbReference>
<dbReference type="SMART" id="SM00360">
    <property type="entry name" value="RRM"/>
    <property type="match status" value="4"/>
</dbReference>
<dbReference type="InterPro" id="IPR035979">
    <property type="entry name" value="RBD_domain_sf"/>
</dbReference>
<feature type="compositionally biased region" description="Gly residues" evidence="4">
    <location>
        <begin position="1272"/>
        <end position="1291"/>
    </location>
</feature>
<evidence type="ECO:0000313" key="7">
    <source>
        <dbReference type="Proteomes" id="UP001310594"/>
    </source>
</evidence>
<dbReference type="PANTHER" id="PTHR48025:SF1">
    <property type="entry name" value="RRM DOMAIN-CONTAINING PROTEIN"/>
    <property type="match status" value="1"/>
</dbReference>
<feature type="region of interest" description="Disordered" evidence="4">
    <location>
        <begin position="1257"/>
        <end position="1334"/>
    </location>
</feature>
<keyword evidence="1" id="KW-0677">Repeat</keyword>
<feature type="region of interest" description="Disordered" evidence="4">
    <location>
        <begin position="148"/>
        <end position="184"/>
    </location>
</feature>
<feature type="region of interest" description="Disordered" evidence="4">
    <location>
        <begin position="814"/>
        <end position="852"/>
    </location>
</feature>
<dbReference type="SUPFAM" id="SSF48452">
    <property type="entry name" value="TPR-like"/>
    <property type="match status" value="1"/>
</dbReference>
<dbReference type="PROSITE" id="PS50102">
    <property type="entry name" value="RRM"/>
    <property type="match status" value="3"/>
</dbReference>
<comment type="caution">
    <text evidence="6">The sequence shown here is derived from an EMBL/GenBank/DDBJ whole genome shotgun (WGS) entry which is preliminary data.</text>
</comment>
<dbReference type="SMART" id="SM00386">
    <property type="entry name" value="HAT"/>
    <property type="match status" value="4"/>
</dbReference>
<reference evidence="6" key="1">
    <citation type="submission" date="2023-08" db="EMBL/GenBank/DDBJ databases">
        <title>Black Yeasts Isolated from many extreme environments.</title>
        <authorList>
            <person name="Coleine C."/>
            <person name="Stajich J.E."/>
            <person name="Selbmann L."/>
        </authorList>
    </citation>
    <scope>NUCLEOTIDE SEQUENCE</scope>
    <source>
        <strain evidence="6">CCFEE 5810</strain>
    </source>
</reference>
<feature type="compositionally biased region" description="Low complexity" evidence="4">
    <location>
        <begin position="151"/>
        <end position="174"/>
    </location>
</feature>
<feature type="compositionally biased region" description="Polar residues" evidence="4">
    <location>
        <begin position="104"/>
        <end position="126"/>
    </location>
</feature>
<evidence type="ECO:0000313" key="6">
    <source>
        <dbReference type="EMBL" id="KAK5706377.1"/>
    </source>
</evidence>
<proteinExistence type="predicted"/>
<dbReference type="Gene3D" id="3.30.70.330">
    <property type="match status" value="4"/>
</dbReference>